<evidence type="ECO:0000256" key="3">
    <source>
        <dbReference type="ARBA" id="ARBA00022692"/>
    </source>
</evidence>
<dbReference type="Pfam" id="PF00950">
    <property type="entry name" value="ABC-3"/>
    <property type="match status" value="1"/>
</dbReference>
<dbReference type="Proteomes" id="UP000014977">
    <property type="component" value="Unassembled WGS sequence"/>
</dbReference>
<sequence>MWEALQFEFLRNALLAGLLAGVTCGMIGTLVVVNRIVFLAGGIAHAAYGGIGLAFFLGLPYMLGTFGFSLGVAMFMAAMTVRSRHRSDTVIGVIWAVGMAIGVILLDLTPGYNVDLMSYLFGSILTVPTSDLWIMGLMTVMVAGLVAFFYNALLAMSYDGEFARLRGVPVAGLYFLLLGMISVCVVMVIQVVGLILVIAMLTIPPYIAEKFSDSLAGMMLISCLISCVFTVAGLWISFRYDLTSGATIILVNGAGFFLSIIGGRWIARHRRSAS</sequence>
<comment type="similarity">
    <text evidence="2 6">Belongs to the ABC-3 integral membrane protein family.</text>
</comment>
<reference evidence="8 9" key="1">
    <citation type="journal article" date="2013" name="Genome Announc.">
        <title>Draft genome sequences for three mercury-methylating, sulfate-reducing bacteria.</title>
        <authorList>
            <person name="Brown S.D."/>
            <person name="Hurt R.A.Jr."/>
            <person name="Gilmour C.C."/>
            <person name="Elias D.A."/>
        </authorList>
    </citation>
    <scope>NUCLEOTIDE SEQUENCE [LARGE SCALE GENOMIC DNA]</scope>
    <source>
        <strain evidence="8 9">DSM 2059</strain>
    </source>
</reference>
<dbReference type="PATRIC" id="fig|1121405.3.peg.243"/>
<dbReference type="eggNOG" id="COG1108">
    <property type="taxonomic scope" value="Bacteria"/>
</dbReference>
<comment type="caution">
    <text evidence="8">The sequence shown here is derived from an EMBL/GenBank/DDBJ whole genome shotgun (WGS) entry which is preliminary data.</text>
</comment>
<dbReference type="PANTHER" id="PTHR30477:SF18">
    <property type="entry name" value="METAL TRANSPORT SYSTEM MEMBRANE PROTEIN CT_417-RELATED"/>
    <property type="match status" value="1"/>
</dbReference>
<feature type="transmembrane region" description="Helical" evidence="7">
    <location>
        <begin position="90"/>
        <end position="112"/>
    </location>
</feature>
<protein>
    <submittedName>
        <fullName evidence="8">ABC-type transporter, integral membrane subunit</fullName>
    </submittedName>
</protein>
<name>S7VJU8_DESML</name>
<evidence type="ECO:0000313" key="9">
    <source>
        <dbReference type="Proteomes" id="UP000014977"/>
    </source>
</evidence>
<comment type="subcellular location">
    <subcellularLocation>
        <location evidence="6">Cell membrane</location>
        <topology evidence="6">Multi-pass membrane protein</topology>
    </subcellularLocation>
    <subcellularLocation>
        <location evidence="1">Membrane</location>
        <topology evidence="1">Multi-pass membrane protein</topology>
    </subcellularLocation>
</comment>
<dbReference type="GO" id="GO:0055085">
    <property type="term" value="P:transmembrane transport"/>
    <property type="evidence" value="ECO:0007669"/>
    <property type="project" value="InterPro"/>
</dbReference>
<organism evidence="8 9">
    <name type="scientific">Desulfococcus multivorans DSM 2059</name>
    <dbReference type="NCBI Taxonomy" id="1121405"/>
    <lineage>
        <taxon>Bacteria</taxon>
        <taxon>Pseudomonadati</taxon>
        <taxon>Thermodesulfobacteriota</taxon>
        <taxon>Desulfobacteria</taxon>
        <taxon>Desulfobacterales</taxon>
        <taxon>Desulfococcaceae</taxon>
        <taxon>Desulfococcus</taxon>
    </lineage>
</organism>
<accession>S7VJU8</accession>
<keyword evidence="9" id="KW-1185">Reference proteome</keyword>
<dbReference type="GO" id="GO:0010043">
    <property type="term" value="P:response to zinc ion"/>
    <property type="evidence" value="ECO:0007669"/>
    <property type="project" value="TreeGrafter"/>
</dbReference>
<feature type="transmembrane region" description="Helical" evidence="7">
    <location>
        <begin position="53"/>
        <end position="78"/>
    </location>
</feature>
<keyword evidence="4 7" id="KW-1133">Transmembrane helix</keyword>
<feature type="transmembrane region" description="Helical" evidence="7">
    <location>
        <begin position="132"/>
        <end position="153"/>
    </location>
</feature>
<dbReference type="EMBL" id="ATHJ01000015">
    <property type="protein sequence ID" value="EPR44833.1"/>
    <property type="molecule type" value="Genomic_DNA"/>
</dbReference>
<dbReference type="InterPro" id="IPR037294">
    <property type="entry name" value="ABC_BtuC-like"/>
</dbReference>
<gene>
    <name evidence="8" type="ORF">dsmv_3759</name>
</gene>
<keyword evidence="6" id="KW-0813">Transport</keyword>
<evidence type="ECO:0000256" key="6">
    <source>
        <dbReference type="RuleBase" id="RU003943"/>
    </source>
</evidence>
<dbReference type="Gene3D" id="1.10.3470.10">
    <property type="entry name" value="ABC transporter involved in vitamin B12 uptake, BtuC"/>
    <property type="match status" value="1"/>
</dbReference>
<proteinExistence type="inferred from homology"/>
<evidence type="ECO:0000313" key="8">
    <source>
        <dbReference type="EMBL" id="EPR44833.1"/>
    </source>
</evidence>
<evidence type="ECO:0000256" key="1">
    <source>
        <dbReference type="ARBA" id="ARBA00004141"/>
    </source>
</evidence>
<feature type="transmembrane region" description="Helical" evidence="7">
    <location>
        <begin position="12"/>
        <end position="33"/>
    </location>
</feature>
<feature type="transmembrane region" description="Helical" evidence="7">
    <location>
        <begin position="248"/>
        <end position="267"/>
    </location>
</feature>
<dbReference type="CDD" id="cd06550">
    <property type="entry name" value="TM_ABC_iron-siderophores_like"/>
    <property type="match status" value="1"/>
</dbReference>
<keyword evidence="3 6" id="KW-0812">Transmembrane</keyword>
<dbReference type="PANTHER" id="PTHR30477">
    <property type="entry name" value="ABC-TRANSPORTER METAL-BINDING PROTEIN"/>
    <property type="match status" value="1"/>
</dbReference>
<feature type="transmembrane region" description="Helical" evidence="7">
    <location>
        <begin position="215"/>
        <end position="236"/>
    </location>
</feature>
<keyword evidence="5 7" id="KW-0472">Membrane</keyword>
<evidence type="ECO:0000256" key="2">
    <source>
        <dbReference type="ARBA" id="ARBA00008034"/>
    </source>
</evidence>
<dbReference type="RefSeq" id="WP_020875366.1">
    <property type="nucleotide sequence ID" value="NZ_ATHJ01000015.1"/>
</dbReference>
<dbReference type="SUPFAM" id="SSF81345">
    <property type="entry name" value="ABC transporter involved in vitamin B12 uptake, BtuC"/>
    <property type="match status" value="1"/>
</dbReference>
<dbReference type="InterPro" id="IPR001626">
    <property type="entry name" value="ABC_TroCD"/>
</dbReference>
<evidence type="ECO:0000256" key="4">
    <source>
        <dbReference type="ARBA" id="ARBA00022989"/>
    </source>
</evidence>
<evidence type="ECO:0000256" key="7">
    <source>
        <dbReference type="SAM" id="Phobius"/>
    </source>
</evidence>
<dbReference type="OrthoDB" id="9798540at2"/>
<evidence type="ECO:0000256" key="5">
    <source>
        <dbReference type="ARBA" id="ARBA00023136"/>
    </source>
</evidence>
<feature type="transmembrane region" description="Helical" evidence="7">
    <location>
        <begin position="173"/>
        <end position="203"/>
    </location>
</feature>
<dbReference type="STRING" id="897.B2D07_10530"/>
<dbReference type="AlphaFoldDB" id="S7VJU8"/>
<dbReference type="GO" id="GO:0043190">
    <property type="term" value="C:ATP-binding cassette (ABC) transporter complex"/>
    <property type="evidence" value="ECO:0007669"/>
    <property type="project" value="InterPro"/>
</dbReference>